<evidence type="ECO:0000313" key="2">
    <source>
        <dbReference type="EMBL" id="ORY70617.1"/>
    </source>
</evidence>
<dbReference type="AlphaFoldDB" id="A0A1Y2EGS8"/>
<organism evidence="2 3">
    <name type="scientific">Leucosporidium creatinivorum</name>
    <dbReference type="NCBI Taxonomy" id="106004"/>
    <lineage>
        <taxon>Eukaryota</taxon>
        <taxon>Fungi</taxon>
        <taxon>Dikarya</taxon>
        <taxon>Basidiomycota</taxon>
        <taxon>Pucciniomycotina</taxon>
        <taxon>Microbotryomycetes</taxon>
        <taxon>Leucosporidiales</taxon>
        <taxon>Leucosporidium</taxon>
    </lineage>
</organism>
<dbReference type="EMBL" id="MCGR01000055">
    <property type="protein sequence ID" value="ORY70617.1"/>
    <property type="molecule type" value="Genomic_DNA"/>
</dbReference>
<dbReference type="InParanoid" id="A0A1Y2EGS8"/>
<comment type="caution">
    <text evidence="2">The sequence shown here is derived from an EMBL/GenBank/DDBJ whole genome shotgun (WGS) entry which is preliminary data.</text>
</comment>
<dbReference type="Proteomes" id="UP000193467">
    <property type="component" value="Unassembled WGS sequence"/>
</dbReference>
<sequence>MTLETRYTSGDPHPSSFPQRSSSFSRPSSAAPRYPSHARHQSHDSPFDLPSHPHQQALFPPSPSFGAPRLPAPGSRSQLPLRPDRVEFPPSPDLPSLRGPFPSLPSTAPPPRPPRLSLTSGGTPRPASRGRRPSLSGALPMGMIQGSAGMGSPGMGGGAVVRRSASARGLRG</sequence>
<evidence type="ECO:0000256" key="1">
    <source>
        <dbReference type="SAM" id="MobiDB-lite"/>
    </source>
</evidence>
<feature type="region of interest" description="Disordered" evidence="1">
    <location>
        <begin position="1"/>
        <end position="172"/>
    </location>
</feature>
<protein>
    <submittedName>
        <fullName evidence="2">Uncharacterized protein</fullName>
    </submittedName>
</protein>
<evidence type="ECO:0000313" key="3">
    <source>
        <dbReference type="Proteomes" id="UP000193467"/>
    </source>
</evidence>
<proteinExistence type="predicted"/>
<feature type="compositionally biased region" description="Low complexity" evidence="1">
    <location>
        <begin position="12"/>
        <end position="35"/>
    </location>
</feature>
<keyword evidence="3" id="KW-1185">Reference proteome</keyword>
<name>A0A1Y2EGS8_9BASI</name>
<gene>
    <name evidence="2" type="ORF">BCR35DRAFT_307911</name>
</gene>
<reference evidence="2 3" key="1">
    <citation type="submission" date="2016-07" db="EMBL/GenBank/DDBJ databases">
        <title>Pervasive Adenine N6-methylation of Active Genes in Fungi.</title>
        <authorList>
            <consortium name="DOE Joint Genome Institute"/>
            <person name="Mondo S.J."/>
            <person name="Dannebaum R.O."/>
            <person name="Kuo R.C."/>
            <person name="Labutti K."/>
            <person name="Haridas S."/>
            <person name="Kuo A."/>
            <person name="Salamov A."/>
            <person name="Ahrendt S.R."/>
            <person name="Lipzen A."/>
            <person name="Sullivan W."/>
            <person name="Andreopoulos W.B."/>
            <person name="Clum A."/>
            <person name="Lindquist E."/>
            <person name="Daum C."/>
            <person name="Ramamoorthy G.K."/>
            <person name="Gryganskyi A."/>
            <person name="Culley D."/>
            <person name="Magnuson J.K."/>
            <person name="James T.Y."/>
            <person name="O'Malley M.A."/>
            <person name="Stajich J.E."/>
            <person name="Spatafora J.W."/>
            <person name="Visel A."/>
            <person name="Grigoriev I.V."/>
        </authorList>
    </citation>
    <scope>NUCLEOTIDE SEQUENCE [LARGE SCALE GENOMIC DNA]</scope>
    <source>
        <strain evidence="2 3">62-1032</strain>
    </source>
</reference>
<feature type="compositionally biased region" description="Gly residues" evidence="1">
    <location>
        <begin position="148"/>
        <end position="159"/>
    </location>
</feature>
<accession>A0A1Y2EGS8</accession>